<name>A0A5A7PF29_STRAF</name>
<dbReference type="AlphaFoldDB" id="A0A5A7PF29"/>
<dbReference type="EMBL" id="BKCP01004439">
    <property type="protein sequence ID" value="GER31158.1"/>
    <property type="molecule type" value="Genomic_DNA"/>
</dbReference>
<reference evidence="2" key="1">
    <citation type="journal article" date="2019" name="Curr. Biol.">
        <title>Genome Sequence of Striga asiatica Provides Insight into the Evolution of Plant Parasitism.</title>
        <authorList>
            <person name="Yoshida S."/>
            <person name="Kim S."/>
            <person name="Wafula E.K."/>
            <person name="Tanskanen J."/>
            <person name="Kim Y.M."/>
            <person name="Honaas L."/>
            <person name="Yang Z."/>
            <person name="Spallek T."/>
            <person name="Conn C.E."/>
            <person name="Ichihashi Y."/>
            <person name="Cheong K."/>
            <person name="Cui S."/>
            <person name="Der J.P."/>
            <person name="Gundlach H."/>
            <person name="Jiao Y."/>
            <person name="Hori C."/>
            <person name="Ishida J.K."/>
            <person name="Kasahara H."/>
            <person name="Kiba T."/>
            <person name="Kim M.S."/>
            <person name="Koo N."/>
            <person name="Laohavisit A."/>
            <person name="Lee Y.H."/>
            <person name="Lumba S."/>
            <person name="McCourt P."/>
            <person name="Mortimer J.C."/>
            <person name="Mutuku J.M."/>
            <person name="Nomura T."/>
            <person name="Sasaki-Sekimoto Y."/>
            <person name="Seto Y."/>
            <person name="Wang Y."/>
            <person name="Wakatake T."/>
            <person name="Sakakibara H."/>
            <person name="Demura T."/>
            <person name="Yamaguchi S."/>
            <person name="Yoneyama K."/>
            <person name="Manabe R.I."/>
            <person name="Nelson D.C."/>
            <person name="Schulman A.H."/>
            <person name="Timko M.P."/>
            <person name="dePamphilis C.W."/>
            <person name="Choi D."/>
            <person name="Shirasu K."/>
        </authorList>
    </citation>
    <scope>NUCLEOTIDE SEQUENCE [LARGE SCALE GENOMIC DNA]</scope>
    <source>
        <strain evidence="2">cv. UVA1</strain>
    </source>
</reference>
<protein>
    <submittedName>
        <fullName evidence="1">Luminal-binding protein</fullName>
    </submittedName>
</protein>
<evidence type="ECO:0000313" key="2">
    <source>
        <dbReference type="Proteomes" id="UP000325081"/>
    </source>
</evidence>
<keyword evidence="2" id="KW-1185">Reference proteome</keyword>
<comment type="caution">
    <text evidence="1">The sequence shown here is derived from an EMBL/GenBank/DDBJ whole genome shotgun (WGS) entry which is preliminary data.</text>
</comment>
<sequence length="226" mass="24682">MAVGQKADGPEHLRVCARRVFVIMPEGTPPEEIQFPGGVEGATAEDLEDKLLGEGDRVAISVQSVNSSGLGQATSKRSPSELAGDFAAVVNLYSEQKGKELLESLRNLRYRLCSTSCFNPSEKKRQLKIKLHENQKHAIIIYTKTLLQQPQNVQAAKQSLPEIRPTAFAVCTKKQAQTSNAEIQGKLTCTPISQWQATRADLTSLIGALVLSLSCLMRFICSDAEI</sequence>
<dbReference type="Proteomes" id="UP000325081">
    <property type="component" value="Unassembled WGS sequence"/>
</dbReference>
<organism evidence="1 2">
    <name type="scientific">Striga asiatica</name>
    <name type="common">Asiatic witchweed</name>
    <name type="synonym">Buchnera asiatica</name>
    <dbReference type="NCBI Taxonomy" id="4170"/>
    <lineage>
        <taxon>Eukaryota</taxon>
        <taxon>Viridiplantae</taxon>
        <taxon>Streptophyta</taxon>
        <taxon>Embryophyta</taxon>
        <taxon>Tracheophyta</taxon>
        <taxon>Spermatophyta</taxon>
        <taxon>Magnoliopsida</taxon>
        <taxon>eudicotyledons</taxon>
        <taxon>Gunneridae</taxon>
        <taxon>Pentapetalae</taxon>
        <taxon>asterids</taxon>
        <taxon>lamiids</taxon>
        <taxon>Lamiales</taxon>
        <taxon>Orobanchaceae</taxon>
        <taxon>Buchnereae</taxon>
        <taxon>Striga</taxon>
    </lineage>
</organism>
<evidence type="ECO:0000313" key="1">
    <source>
        <dbReference type="EMBL" id="GER31158.1"/>
    </source>
</evidence>
<proteinExistence type="predicted"/>
<accession>A0A5A7PF29</accession>
<gene>
    <name evidence="1" type="ORF">STAS_07155</name>
</gene>